<feature type="domain" description="BTB" evidence="1">
    <location>
        <begin position="22"/>
        <end position="96"/>
    </location>
</feature>
<dbReference type="PANTHER" id="PTHR24410:SF23">
    <property type="entry name" value="BTB DOMAIN-CONTAINING PROTEIN-RELATED"/>
    <property type="match status" value="1"/>
</dbReference>
<dbReference type="EMBL" id="KI301670">
    <property type="protein sequence ID" value="ERZ94886.1"/>
    <property type="molecule type" value="Genomic_DNA"/>
</dbReference>
<evidence type="ECO:0000259" key="1">
    <source>
        <dbReference type="PROSITE" id="PS50097"/>
    </source>
</evidence>
<dbReference type="InterPro" id="IPR011333">
    <property type="entry name" value="SKP1/BTB/POZ_sf"/>
</dbReference>
<dbReference type="SMART" id="SM00225">
    <property type="entry name" value="BTB"/>
    <property type="match status" value="1"/>
</dbReference>
<dbReference type="InterPro" id="IPR006571">
    <property type="entry name" value="TLDc_dom"/>
</dbReference>
<organism evidence="3">
    <name type="scientific">Rhizophagus irregularis (strain DAOM 181602 / DAOM 197198 / MUCL 43194)</name>
    <name type="common">Arbuscular mycorrhizal fungus</name>
    <name type="synonym">Glomus intraradices</name>
    <dbReference type="NCBI Taxonomy" id="747089"/>
    <lineage>
        <taxon>Eukaryota</taxon>
        <taxon>Fungi</taxon>
        <taxon>Fungi incertae sedis</taxon>
        <taxon>Mucoromycota</taxon>
        <taxon>Glomeromycotina</taxon>
        <taxon>Glomeromycetes</taxon>
        <taxon>Glomerales</taxon>
        <taxon>Glomeraceae</taxon>
        <taxon>Rhizophagus</taxon>
    </lineage>
</organism>
<dbReference type="Pfam" id="PF07534">
    <property type="entry name" value="TLD"/>
    <property type="match status" value="1"/>
</dbReference>
<dbReference type="CDD" id="cd18186">
    <property type="entry name" value="BTB_POZ_ZBTB_KLHL-like"/>
    <property type="match status" value="1"/>
</dbReference>
<dbReference type="PROSITE" id="PS50097">
    <property type="entry name" value="BTB"/>
    <property type="match status" value="1"/>
</dbReference>
<proteinExistence type="predicted"/>
<gene>
    <name evidence="3" type="ORF">GLOINDRAFT_14179</name>
</gene>
<dbReference type="HOGENOM" id="CLU_021542_0_2_1"/>
<protein>
    <recommendedName>
        <fullName evidence="4">BTB-domain-containing protein</fullName>
    </recommendedName>
</protein>
<feature type="domain" description="TLDc" evidence="2">
    <location>
        <begin position="286"/>
        <end position="450"/>
    </location>
</feature>
<dbReference type="Gene3D" id="3.30.710.10">
    <property type="entry name" value="Potassium Channel Kv1.1, Chain A"/>
    <property type="match status" value="1"/>
</dbReference>
<sequence>MFGLWKLSSEDFYHLLESGEFADTEILVGEEPNTKIFKAHSLILTTRSKYFRTAFSNDWIRTEDNNIITLHKPNISVEVFDILIKFIYSGVIKLSDYDIRTNVAVLIAADELNLNEFCEHTEKFLLNNERSLKHNFVLIQKTVHQLSQFEKLTQFYETSINKDPSLILRANDFVTIQQDALIHVLSEYNQRLNPIEVWDKLIEWAIGQSNELPKNTKEWTNNEMTIFGTIINPFITHINFEKISLTNFCNNIKPFKDIFDKEFYVQILEHYSFNAHSKFKIDIDSKIITPSHAFLLGNLIKMTNDNQNCTFEFQLLIRGSRDGFTVRNFHKNCDEKGRTITIASVKNSDEIVGGYNPLDWNPKCEGKTGECFIFSLDKKELEKFVFSKVVDENHAVYRNRGPDFGEKTSDLRLIEGDAKKGQCHKNSYEKLIRQVEGVFEIEDYEVFQVIIVNQPCEFVDEEVEVEVEVEVNEYNGYEEYYEDYGYRGYYYEDVVTPEYDYYGATSISPLLLNISLK</sequence>
<evidence type="ECO:0000259" key="2">
    <source>
        <dbReference type="PROSITE" id="PS51886"/>
    </source>
</evidence>
<dbReference type="VEuPathDB" id="FungiDB:RhiirFUN_018645"/>
<evidence type="ECO:0008006" key="4">
    <source>
        <dbReference type="Google" id="ProtNLM"/>
    </source>
</evidence>
<dbReference type="InterPro" id="IPR051481">
    <property type="entry name" value="BTB-POZ/Galectin-3-binding"/>
</dbReference>
<dbReference type="PROSITE" id="PS51886">
    <property type="entry name" value="TLDC"/>
    <property type="match status" value="1"/>
</dbReference>
<reference evidence="3" key="1">
    <citation type="submission" date="2013-07" db="EMBL/GenBank/DDBJ databases">
        <title>The genome of an arbuscular mycorrhizal fungus provides insights into the evolution of the oldest plant symbiosis.</title>
        <authorList>
            <consortium name="DOE Joint Genome Institute"/>
            <person name="Tisserant E."/>
            <person name="Malbreil M."/>
            <person name="Kuo A."/>
            <person name="Kohler A."/>
            <person name="Symeonidi A."/>
            <person name="Balestrini R."/>
            <person name="Charron P."/>
            <person name="Duensing N."/>
            <person name="Frei-dit-Frey N."/>
            <person name="Gianinazzi-Pearson V."/>
            <person name="Gilbert B."/>
            <person name="Handa Y."/>
            <person name="Hijri M."/>
            <person name="Kaul R."/>
            <person name="Kawaguchi M."/>
            <person name="Krajinski F."/>
            <person name="Lammers P."/>
            <person name="Lapierre D."/>
            <person name="Masclaux F.G."/>
            <person name="Murat C."/>
            <person name="Morin E."/>
            <person name="Ndikumana S."/>
            <person name="Pagni M."/>
            <person name="Petitpierre D."/>
            <person name="Requena N."/>
            <person name="Rosikiewicz P."/>
            <person name="Riley R."/>
            <person name="Saito K."/>
            <person name="San Clemente H."/>
            <person name="Shapiro H."/>
            <person name="van Tuinen D."/>
            <person name="Becard G."/>
            <person name="Bonfante P."/>
            <person name="Paszkowski U."/>
            <person name="Shachar-Hill Y."/>
            <person name="Young J.P."/>
            <person name="Sanders I.R."/>
            <person name="Henrissat B."/>
            <person name="Rensing S.A."/>
            <person name="Grigoriev I.V."/>
            <person name="Corradi N."/>
            <person name="Roux C."/>
            <person name="Martin F."/>
        </authorList>
    </citation>
    <scope>NUCLEOTIDE SEQUENCE</scope>
    <source>
        <strain evidence="3">DAOM 197198</strain>
    </source>
</reference>
<dbReference type="InterPro" id="IPR000210">
    <property type="entry name" value="BTB/POZ_dom"/>
</dbReference>
<name>U9SIH8_RHIID</name>
<dbReference type="Pfam" id="PF00651">
    <property type="entry name" value="BTB"/>
    <property type="match status" value="1"/>
</dbReference>
<dbReference type="PANTHER" id="PTHR24410">
    <property type="entry name" value="HL07962P-RELATED"/>
    <property type="match status" value="1"/>
</dbReference>
<evidence type="ECO:0000313" key="3">
    <source>
        <dbReference type="EMBL" id="ERZ94886.1"/>
    </source>
</evidence>
<accession>U9SIH8</accession>
<dbReference type="SUPFAM" id="SSF54695">
    <property type="entry name" value="POZ domain"/>
    <property type="match status" value="1"/>
</dbReference>
<dbReference type="AlphaFoldDB" id="U9SIH8"/>